<feature type="transmembrane region" description="Helical" evidence="1">
    <location>
        <begin position="34"/>
        <end position="54"/>
    </location>
</feature>
<dbReference type="AlphaFoldDB" id="A0A974C2R2"/>
<accession>A0A974C2R2</accession>
<proteinExistence type="predicted"/>
<keyword evidence="1" id="KW-0472">Membrane</keyword>
<reference evidence="3" key="1">
    <citation type="journal article" date="2016" name="Nature">
        <title>Genome evolution in the allotetraploid frog Xenopus laevis.</title>
        <authorList>
            <person name="Session A.M."/>
            <person name="Uno Y."/>
            <person name="Kwon T."/>
            <person name="Chapman J.A."/>
            <person name="Toyoda A."/>
            <person name="Takahashi S."/>
            <person name="Fukui A."/>
            <person name="Hikosaka A."/>
            <person name="Suzuki A."/>
            <person name="Kondo M."/>
            <person name="van Heeringen S.J."/>
            <person name="Quigley I."/>
            <person name="Heinz S."/>
            <person name="Ogino H."/>
            <person name="Ochi H."/>
            <person name="Hellsten U."/>
            <person name="Lyons J.B."/>
            <person name="Simakov O."/>
            <person name="Putnam N."/>
            <person name="Stites J."/>
            <person name="Kuroki Y."/>
            <person name="Tanaka T."/>
            <person name="Michiue T."/>
            <person name="Watanabe M."/>
            <person name="Bogdanovic O."/>
            <person name="Lister R."/>
            <person name="Georgiou G."/>
            <person name="Paranjpe S.S."/>
            <person name="van Kruijsbergen I."/>
            <person name="Shu S."/>
            <person name="Carlson J."/>
            <person name="Kinoshita T."/>
            <person name="Ohta Y."/>
            <person name="Mawaribuchi S."/>
            <person name="Jenkins J."/>
            <person name="Grimwood J."/>
            <person name="Schmutz J."/>
            <person name="Mitros T."/>
            <person name="Mozaffari S.V."/>
            <person name="Suzuki Y."/>
            <person name="Haramoto Y."/>
            <person name="Yamamoto T.S."/>
            <person name="Takagi C."/>
            <person name="Heald R."/>
            <person name="Miller K."/>
            <person name="Haudenschild C."/>
            <person name="Kitzman J."/>
            <person name="Nakayama T."/>
            <person name="Izutsu Y."/>
            <person name="Robert J."/>
            <person name="Fortriede J."/>
            <person name="Burns K."/>
            <person name="Lotay V."/>
            <person name="Karimi K."/>
            <person name="Yasuoka Y."/>
            <person name="Dichmann D.S."/>
            <person name="Flajnik M.F."/>
            <person name="Houston D.W."/>
            <person name="Shendure J."/>
            <person name="DuPasquier L."/>
            <person name="Vize P.D."/>
            <person name="Zorn A.M."/>
            <person name="Ito M."/>
            <person name="Marcotte E.M."/>
            <person name="Wallingford J.B."/>
            <person name="Ito Y."/>
            <person name="Asashima M."/>
            <person name="Ueno N."/>
            <person name="Matsuda Y."/>
            <person name="Veenstra G.J."/>
            <person name="Fujiyama A."/>
            <person name="Harland R.M."/>
            <person name="Taira M."/>
            <person name="Rokhsar D.S."/>
        </authorList>
    </citation>
    <scope>NUCLEOTIDE SEQUENCE [LARGE SCALE GENOMIC DNA]</scope>
    <source>
        <strain evidence="3">J</strain>
    </source>
</reference>
<keyword evidence="1" id="KW-0812">Transmembrane</keyword>
<dbReference type="EMBL" id="CM004481">
    <property type="protein sequence ID" value="OCT65579.1"/>
    <property type="molecule type" value="Genomic_DNA"/>
</dbReference>
<protein>
    <submittedName>
        <fullName evidence="2">Uncharacterized protein</fullName>
    </submittedName>
</protein>
<sequence>MSVGQKRRVYFPFNTGCLFFLVLFSWSKLSYSEFHWFSGILETPILVCIIHLCCHVKKMLRNIPQTILQCWKPNVGVCIFPLKRRFVVRLLNSQVVIRTQEFHLAWSQFTLSALCSASFPCIKCPETKK</sequence>
<organism evidence="2 3">
    <name type="scientific">Xenopus laevis</name>
    <name type="common">African clawed frog</name>
    <dbReference type="NCBI Taxonomy" id="8355"/>
    <lineage>
        <taxon>Eukaryota</taxon>
        <taxon>Metazoa</taxon>
        <taxon>Chordata</taxon>
        <taxon>Craniata</taxon>
        <taxon>Vertebrata</taxon>
        <taxon>Euteleostomi</taxon>
        <taxon>Amphibia</taxon>
        <taxon>Batrachia</taxon>
        <taxon>Anura</taxon>
        <taxon>Pipoidea</taxon>
        <taxon>Pipidae</taxon>
        <taxon>Xenopodinae</taxon>
        <taxon>Xenopus</taxon>
        <taxon>Xenopus</taxon>
    </lineage>
</organism>
<name>A0A974C2R2_XENLA</name>
<gene>
    <name evidence="2" type="ORF">XELAEV_18041815mg</name>
</gene>
<feature type="transmembrane region" description="Helical" evidence="1">
    <location>
        <begin position="9"/>
        <end position="28"/>
    </location>
</feature>
<evidence type="ECO:0000313" key="2">
    <source>
        <dbReference type="EMBL" id="OCT65579.1"/>
    </source>
</evidence>
<evidence type="ECO:0000313" key="3">
    <source>
        <dbReference type="Proteomes" id="UP000694892"/>
    </source>
</evidence>
<evidence type="ECO:0000256" key="1">
    <source>
        <dbReference type="SAM" id="Phobius"/>
    </source>
</evidence>
<keyword evidence="1" id="KW-1133">Transmembrane helix</keyword>
<dbReference type="Proteomes" id="UP000694892">
    <property type="component" value="Chromosome 8S"/>
</dbReference>